<name>A0AAP0RM99_LIQFO</name>
<comment type="caution">
    <text evidence="7">The sequence shown here is derived from an EMBL/GenBank/DDBJ whole genome shotgun (WGS) entry which is preliminary data.</text>
</comment>
<dbReference type="PANTHER" id="PTHR36884">
    <property type="entry name" value="FIP1[III]-LIKE PROTEIN"/>
    <property type="match status" value="1"/>
</dbReference>
<accession>A0AAP0RM99</accession>
<protein>
    <recommendedName>
        <fullName evidence="6">Pre-mRNA polyadenylation factor Fip1 domain-containing protein</fullName>
    </recommendedName>
</protein>
<evidence type="ECO:0000259" key="6">
    <source>
        <dbReference type="Pfam" id="PF05182"/>
    </source>
</evidence>
<feature type="compositionally biased region" description="Polar residues" evidence="5">
    <location>
        <begin position="279"/>
        <end position="298"/>
    </location>
</feature>
<keyword evidence="8" id="KW-1185">Reference proteome</keyword>
<organism evidence="7 8">
    <name type="scientific">Liquidambar formosana</name>
    <name type="common">Formosan gum</name>
    <dbReference type="NCBI Taxonomy" id="63359"/>
    <lineage>
        <taxon>Eukaryota</taxon>
        <taxon>Viridiplantae</taxon>
        <taxon>Streptophyta</taxon>
        <taxon>Embryophyta</taxon>
        <taxon>Tracheophyta</taxon>
        <taxon>Spermatophyta</taxon>
        <taxon>Magnoliopsida</taxon>
        <taxon>eudicotyledons</taxon>
        <taxon>Gunneridae</taxon>
        <taxon>Pentapetalae</taxon>
        <taxon>Saxifragales</taxon>
        <taxon>Altingiaceae</taxon>
        <taxon>Liquidambar</taxon>
    </lineage>
</organism>
<dbReference type="InterPro" id="IPR044976">
    <property type="entry name" value="FIPS5/FIPS3-like"/>
</dbReference>
<feature type="domain" description="Pre-mRNA polyadenylation factor Fip1" evidence="6">
    <location>
        <begin position="37"/>
        <end position="76"/>
    </location>
</feature>
<proteinExistence type="inferred from homology"/>
<dbReference type="EMBL" id="JBBPBK010000007">
    <property type="protein sequence ID" value="KAK9280857.1"/>
    <property type="molecule type" value="Genomic_DNA"/>
</dbReference>
<dbReference type="Proteomes" id="UP001415857">
    <property type="component" value="Unassembled WGS sequence"/>
</dbReference>
<comment type="subcellular location">
    <subcellularLocation>
        <location evidence="1">Nucleus</location>
    </subcellularLocation>
</comment>
<comment type="similarity">
    <text evidence="2">Belongs to the FIP1 family.</text>
</comment>
<gene>
    <name evidence="7" type="ORF">L1049_003748</name>
</gene>
<dbReference type="AlphaFoldDB" id="A0AAP0RM99"/>
<feature type="region of interest" description="Disordered" evidence="5">
    <location>
        <begin position="270"/>
        <end position="298"/>
    </location>
</feature>
<evidence type="ECO:0000256" key="2">
    <source>
        <dbReference type="ARBA" id="ARBA00007459"/>
    </source>
</evidence>
<reference evidence="7 8" key="1">
    <citation type="journal article" date="2024" name="Plant J.">
        <title>Genome sequences and population genomics reveal climatic adaptation and genomic divergence between two closely related sweetgum species.</title>
        <authorList>
            <person name="Xu W.Q."/>
            <person name="Ren C.Q."/>
            <person name="Zhang X.Y."/>
            <person name="Comes H.P."/>
            <person name="Liu X.H."/>
            <person name="Li Y.G."/>
            <person name="Kettle C.J."/>
            <person name="Jalonen R."/>
            <person name="Gaisberger H."/>
            <person name="Ma Y.Z."/>
            <person name="Qiu Y.X."/>
        </authorList>
    </citation>
    <scope>NUCLEOTIDE SEQUENCE [LARGE SCALE GENOMIC DNA]</scope>
    <source>
        <strain evidence="7">Hangzhou</strain>
    </source>
</reference>
<dbReference type="GO" id="GO:0016607">
    <property type="term" value="C:nuclear speck"/>
    <property type="evidence" value="ECO:0007669"/>
    <property type="project" value="TreeGrafter"/>
</dbReference>
<evidence type="ECO:0000256" key="3">
    <source>
        <dbReference type="ARBA" id="ARBA00022664"/>
    </source>
</evidence>
<evidence type="ECO:0000256" key="4">
    <source>
        <dbReference type="ARBA" id="ARBA00023242"/>
    </source>
</evidence>
<keyword evidence="4" id="KW-0539">Nucleus</keyword>
<evidence type="ECO:0000313" key="8">
    <source>
        <dbReference type="Proteomes" id="UP001415857"/>
    </source>
</evidence>
<dbReference type="GO" id="GO:0003723">
    <property type="term" value="F:RNA binding"/>
    <property type="evidence" value="ECO:0007669"/>
    <property type="project" value="TreeGrafter"/>
</dbReference>
<keyword evidence="3" id="KW-0507">mRNA processing</keyword>
<dbReference type="InterPro" id="IPR007854">
    <property type="entry name" value="Fip1_dom"/>
</dbReference>
<evidence type="ECO:0000313" key="7">
    <source>
        <dbReference type="EMBL" id="KAK9280857.1"/>
    </source>
</evidence>
<dbReference type="PANTHER" id="PTHR36884:SF1">
    <property type="entry name" value="FIP1[V]-LIKE PROTEIN"/>
    <property type="match status" value="1"/>
</dbReference>
<sequence>MENQVEFAVPAEGSNSSGHGSCSGMDFTLPYYKNIFDIDIDSFEEKPWRQPGVDASEYFNFGFDEESWKAYCKQLELVHLEKSNSLRKICVYESRQSNQDYDPDMPPELAAAIREKDIFTKNPRWKEIQIDGCGEHLPSTSFRPQRIFDSDELIEEQCYLEDTRQRNNCAPKRILQQQDYNPALPPEHAVAVGLYDASAEMDFRQLVMVGQGAGTTSVQPPTVEVTSVQPPTKIGRAIPVQIGYEERISSMDTRPPRIRDSKSTIEIALQDSIDEDPTTAISQGSISLQSQASKNTSV</sequence>
<dbReference type="GO" id="GO:0006397">
    <property type="term" value="P:mRNA processing"/>
    <property type="evidence" value="ECO:0007669"/>
    <property type="project" value="UniProtKB-KW"/>
</dbReference>
<evidence type="ECO:0000256" key="5">
    <source>
        <dbReference type="SAM" id="MobiDB-lite"/>
    </source>
</evidence>
<dbReference type="Pfam" id="PF05182">
    <property type="entry name" value="Fip1"/>
    <property type="match status" value="1"/>
</dbReference>
<evidence type="ECO:0000256" key="1">
    <source>
        <dbReference type="ARBA" id="ARBA00004123"/>
    </source>
</evidence>